<name>A0AAC9K9W3_9PROT</name>
<dbReference type="PANTHER" id="PTHR34309:SF10">
    <property type="entry name" value="SLR1406 PROTEIN"/>
    <property type="match status" value="1"/>
</dbReference>
<sequence>MDIMSNTGQDTVLTLNKAQAIIKASLEKATSAGMKPLAVAVLDARGALKAFGGADGTSLRRGEVAIGKAHGAVALGMGSRAIADRAATDPSFVAAVTHAVGGSLIPVPGGVLIMAGDTLLGAVGASGDTSDNDEAAVVAGIEAAGYTARIR</sequence>
<accession>A0AAC9K9W3</accession>
<dbReference type="Gene3D" id="3.30.450.150">
    <property type="entry name" value="Haem-degrading domain"/>
    <property type="match status" value="1"/>
</dbReference>
<protein>
    <submittedName>
        <fullName evidence="1">Glcg protein</fullName>
    </submittedName>
</protein>
<dbReference type="AlphaFoldDB" id="A0AAC9K9W3"/>
<dbReference type="Proteomes" id="UP000182373">
    <property type="component" value="Chromosome"/>
</dbReference>
<dbReference type="InterPro" id="IPR052517">
    <property type="entry name" value="GlcG_carb_metab_protein"/>
</dbReference>
<organism evidence="1 2">
    <name type="scientific">Granulibacter bethesdensis</name>
    <dbReference type="NCBI Taxonomy" id="364410"/>
    <lineage>
        <taxon>Bacteria</taxon>
        <taxon>Pseudomonadati</taxon>
        <taxon>Pseudomonadota</taxon>
        <taxon>Alphaproteobacteria</taxon>
        <taxon>Acetobacterales</taxon>
        <taxon>Acetobacteraceae</taxon>
        <taxon>Granulibacter</taxon>
    </lineage>
</organism>
<evidence type="ECO:0000313" key="2">
    <source>
        <dbReference type="Proteomes" id="UP000182373"/>
    </source>
</evidence>
<dbReference type="EMBL" id="CP018191">
    <property type="protein sequence ID" value="APH53769.1"/>
    <property type="molecule type" value="Genomic_DNA"/>
</dbReference>
<dbReference type="InterPro" id="IPR005624">
    <property type="entry name" value="PduO/GlcC-like"/>
</dbReference>
<dbReference type="Pfam" id="PF03928">
    <property type="entry name" value="HbpS-like"/>
    <property type="match status" value="1"/>
</dbReference>
<gene>
    <name evidence="1" type="ORF">GbCGDNIH9_0526</name>
</gene>
<dbReference type="SUPFAM" id="SSF143744">
    <property type="entry name" value="GlcG-like"/>
    <property type="match status" value="1"/>
</dbReference>
<proteinExistence type="predicted"/>
<dbReference type="PANTHER" id="PTHR34309">
    <property type="entry name" value="SLR1406 PROTEIN"/>
    <property type="match status" value="1"/>
</dbReference>
<reference evidence="2" key="1">
    <citation type="submission" date="2016-11" db="EMBL/GenBank/DDBJ databases">
        <title>Comparative genomic and phenotypic analysis of Granulibacter bethesdensis clinical isolates from patients with chronic granulomatous disease.</title>
        <authorList>
            <person name="Zarember K.A."/>
            <person name="Porcella S.F."/>
            <person name="Chu J."/>
            <person name="Ding L."/>
            <person name="Dahlstrom E."/>
            <person name="Barbian K."/>
            <person name="Martens C."/>
            <person name="Sykora L."/>
            <person name="Kramer S."/>
            <person name="Pettinato A.M."/>
            <person name="Hong H."/>
            <person name="Wald G."/>
            <person name="Berg L.J."/>
            <person name="Rogge L.S."/>
            <person name="Greenberg D.E."/>
            <person name="Falcone E.L."/>
            <person name="Neves J.F."/>
            <person name="Simoes M.J."/>
            <person name="Casal M."/>
            <person name="Rodriguez-Lopez F.C."/>
            <person name="Zelazny A."/>
            <person name="Gallin J.I."/>
            <person name="Holland S.M."/>
        </authorList>
    </citation>
    <scope>NUCLEOTIDE SEQUENCE [LARGE SCALE GENOMIC DNA]</scope>
    <source>
        <strain evidence="2">NIH9.1</strain>
    </source>
</reference>
<evidence type="ECO:0000313" key="1">
    <source>
        <dbReference type="EMBL" id="APH53769.1"/>
    </source>
</evidence>
<dbReference type="InterPro" id="IPR038084">
    <property type="entry name" value="PduO/GlcC-like_sf"/>
</dbReference>